<keyword evidence="1" id="KW-0418">Kinase</keyword>
<proteinExistence type="predicted"/>
<gene>
    <name evidence="1" type="primary">buk</name>
    <name evidence="1" type="ORF">FRZ06_10935</name>
</gene>
<evidence type="ECO:0000313" key="2">
    <source>
        <dbReference type="Proteomes" id="UP000594014"/>
    </source>
</evidence>
<dbReference type="Proteomes" id="UP000594014">
    <property type="component" value="Chromosome"/>
</dbReference>
<reference evidence="1" key="1">
    <citation type="submission" date="2019-08" db="EMBL/GenBank/DDBJ databases">
        <title>Genome sequence of Clostridiales bacterium MT110.</title>
        <authorList>
            <person name="Cao J."/>
        </authorList>
    </citation>
    <scope>NUCLEOTIDE SEQUENCE</scope>
    <source>
        <strain evidence="1">MT110</strain>
    </source>
</reference>
<organism evidence="1 2">
    <name type="scientific">Anoxybacterium hadale</name>
    <dbReference type="NCBI Taxonomy" id="3408580"/>
    <lineage>
        <taxon>Bacteria</taxon>
        <taxon>Bacillati</taxon>
        <taxon>Bacillota</taxon>
        <taxon>Clostridia</taxon>
        <taxon>Peptostreptococcales</taxon>
        <taxon>Anaerovoracaceae</taxon>
        <taxon>Anoxybacterium</taxon>
    </lineage>
</organism>
<evidence type="ECO:0000313" key="1">
    <source>
        <dbReference type="EMBL" id="QOX63817.1"/>
    </source>
</evidence>
<name>A0ACD1ABD0_9FIRM</name>
<keyword evidence="2" id="KW-1185">Reference proteome</keyword>
<accession>A0ACD1ABD0</accession>
<sequence>MNYKVLAINPGSTSTKVALYENEKRIFSECIEHPAEELNRFDEILDQMGFRTRAVYSILSEHKVELSELSAVAGRGGLLPNMLGGGYLVTETMIDAIYNEEASPHASNLGALLASEIAMPLGINAYIYDAVTADDFPDLAAITGMPDVRRRSMCHVLNMKATARKAAAKHGRKYEDLRLIVAHLGGGISIGIHENGKIIDAIGDDAGPFAPERSGSVPLFYVIEMCFSGKYNKKEMARKVRGQGGLKAHFGTSDCREIERMIVEGNDQAKLVYEAMAYQIAKGIGEMAPVLRGDIDLIILTGGLAYSKMLTNMIAERVNFIAPIEIIPGEDEMEALALGALRILRGEETTREYQPVKKERKKR</sequence>
<dbReference type="EC" id="2.7.2.7" evidence="1"/>
<protein>
    <submittedName>
        <fullName evidence="1">Butyrate kinase</fullName>
        <ecNumber evidence="1">2.7.2.7</ecNumber>
    </submittedName>
</protein>
<dbReference type="EMBL" id="CP042469">
    <property type="protein sequence ID" value="QOX63817.1"/>
    <property type="molecule type" value="Genomic_DNA"/>
</dbReference>
<keyword evidence="1" id="KW-0808">Transferase</keyword>